<dbReference type="Proteomes" id="UP000256379">
    <property type="component" value="Unassembled WGS sequence"/>
</dbReference>
<reference evidence="1 2" key="1">
    <citation type="submission" date="2018-04" db="EMBL/GenBank/DDBJ databases">
        <title>Novel Campyloabacter and Helicobacter Species and Strains.</title>
        <authorList>
            <person name="Mannion A.J."/>
            <person name="Shen Z."/>
            <person name="Fox J.G."/>
        </authorList>
    </citation>
    <scope>NUCLEOTIDE SEQUENCE [LARGE SCALE GENOMIC DNA]</scope>
    <source>
        <strain evidence="1 2">MIT 17-337</strain>
    </source>
</reference>
<dbReference type="OrthoDB" id="5329151at2"/>
<name>A0A3D8IMA0_9HELI</name>
<dbReference type="EMBL" id="NXLQ01000005">
    <property type="protein sequence ID" value="RDU66358.1"/>
    <property type="molecule type" value="Genomic_DNA"/>
</dbReference>
<sequence>MFFKNLVSIKKYVKNMTIIFLLMICLAHDVTAEIRAYQYGWEEKDEPTIMNPDLPMPRTYRTQEIPKPHVKRKTHEQDKLIDEKLQTIKPPLKTIEIAPNKDNKNGEIIEIEEIDSRIHELAKEKYMLESQLYFKEKNKQDWNVNIDRSGYYIGIGLLLDFVNTSSANLRINVDYVNTAAIFKLGFLRYFNNNAGLKAETFGIVGNVYNQRYIMQYYGIRFSVIKDIMIFNPKNYVGFIAGFGFGSNSFDGKIQMGINLHLGASWSFTKHHRIEIERIVIAPIDSYNYTTNYLISYSWIF</sequence>
<accession>A0A3D8IMA0</accession>
<organism evidence="1 2">
    <name type="scientific">Helicobacter didelphidarum</name>
    <dbReference type="NCBI Taxonomy" id="2040648"/>
    <lineage>
        <taxon>Bacteria</taxon>
        <taxon>Pseudomonadati</taxon>
        <taxon>Campylobacterota</taxon>
        <taxon>Epsilonproteobacteria</taxon>
        <taxon>Campylobacterales</taxon>
        <taxon>Helicobacteraceae</taxon>
        <taxon>Helicobacter</taxon>
    </lineage>
</organism>
<dbReference type="AlphaFoldDB" id="A0A3D8IMA0"/>
<keyword evidence="2" id="KW-1185">Reference proteome</keyword>
<gene>
    <name evidence="1" type="ORF">CQA53_03820</name>
</gene>
<evidence type="ECO:0000313" key="1">
    <source>
        <dbReference type="EMBL" id="RDU66358.1"/>
    </source>
</evidence>
<proteinExistence type="predicted"/>
<protein>
    <submittedName>
        <fullName evidence="1">Uncharacterized protein</fullName>
    </submittedName>
</protein>
<comment type="caution">
    <text evidence="1">The sequence shown here is derived from an EMBL/GenBank/DDBJ whole genome shotgun (WGS) entry which is preliminary data.</text>
</comment>
<evidence type="ECO:0000313" key="2">
    <source>
        <dbReference type="Proteomes" id="UP000256379"/>
    </source>
</evidence>
<dbReference type="RefSeq" id="WP_115542706.1">
    <property type="nucleotide sequence ID" value="NZ_NXLQ01000005.1"/>
</dbReference>